<dbReference type="PANTHER" id="PTHR30086:SF20">
    <property type="entry name" value="ARGININE EXPORTER PROTEIN ARGO-RELATED"/>
    <property type="match status" value="1"/>
</dbReference>
<feature type="transmembrane region" description="Helical" evidence="6">
    <location>
        <begin position="39"/>
        <end position="64"/>
    </location>
</feature>
<dbReference type="GO" id="GO:0005886">
    <property type="term" value="C:plasma membrane"/>
    <property type="evidence" value="ECO:0007669"/>
    <property type="project" value="UniProtKB-SubCell"/>
</dbReference>
<feature type="transmembrane region" description="Helical" evidence="6">
    <location>
        <begin position="144"/>
        <end position="165"/>
    </location>
</feature>
<evidence type="ECO:0000256" key="6">
    <source>
        <dbReference type="SAM" id="Phobius"/>
    </source>
</evidence>
<comment type="caution">
    <text evidence="7">The sequence shown here is derived from an EMBL/GenBank/DDBJ whole genome shotgun (WGS) entry which is preliminary data.</text>
</comment>
<keyword evidence="2" id="KW-1003">Cell membrane</keyword>
<dbReference type="EMBL" id="BMJD01000002">
    <property type="protein sequence ID" value="GGB31683.1"/>
    <property type="molecule type" value="Genomic_DNA"/>
</dbReference>
<evidence type="ECO:0000313" key="7">
    <source>
        <dbReference type="EMBL" id="GGB31683.1"/>
    </source>
</evidence>
<evidence type="ECO:0000313" key="8">
    <source>
        <dbReference type="Proteomes" id="UP000621492"/>
    </source>
</evidence>
<keyword evidence="3 6" id="KW-0812">Transmembrane</keyword>
<evidence type="ECO:0000256" key="2">
    <source>
        <dbReference type="ARBA" id="ARBA00022475"/>
    </source>
</evidence>
<keyword evidence="8" id="KW-1185">Reference proteome</keyword>
<evidence type="ECO:0000256" key="3">
    <source>
        <dbReference type="ARBA" id="ARBA00022692"/>
    </source>
</evidence>
<evidence type="ECO:0008006" key="9">
    <source>
        <dbReference type="Google" id="ProtNLM"/>
    </source>
</evidence>
<keyword evidence="5 6" id="KW-0472">Membrane</keyword>
<dbReference type="Pfam" id="PF01810">
    <property type="entry name" value="LysE"/>
    <property type="match status" value="1"/>
</dbReference>
<dbReference type="AlphaFoldDB" id="A0A9W5TV59"/>
<gene>
    <name evidence="7" type="ORF">GCM10011409_06320</name>
</gene>
<dbReference type="Proteomes" id="UP000621492">
    <property type="component" value="Unassembled WGS sequence"/>
</dbReference>
<dbReference type="RefSeq" id="WP_088050360.1">
    <property type="nucleotide sequence ID" value="NZ_BMJD01000002.1"/>
</dbReference>
<evidence type="ECO:0000256" key="1">
    <source>
        <dbReference type="ARBA" id="ARBA00004651"/>
    </source>
</evidence>
<keyword evidence="4 6" id="KW-1133">Transmembrane helix</keyword>
<feature type="transmembrane region" description="Helical" evidence="6">
    <location>
        <begin position="70"/>
        <end position="91"/>
    </location>
</feature>
<name>A0A9W5TV59_9BACI</name>
<dbReference type="GO" id="GO:0015171">
    <property type="term" value="F:amino acid transmembrane transporter activity"/>
    <property type="evidence" value="ECO:0007669"/>
    <property type="project" value="TreeGrafter"/>
</dbReference>
<dbReference type="InterPro" id="IPR001123">
    <property type="entry name" value="LeuE-type"/>
</dbReference>
<accession>A0A9W5TV59</accession>
<feature type="transmembrane region" description="Helical" evidence="6">
    <location>
        <begin position="6"/>
        <end position="27"/>
    </location>
</feature>
<sequence>MSEAIIHGFILALGLILALGAQNIFVFNQGALQPTFTKALPVIITASICDTFLITLAVLGVSLIVLSLAWLQIVIFGIGFIFLSYMGWSIWNSTLSTSEETSQLSAKKQITFALSVSLLNPHAILDTVGVIGTNAINYTGFEKLAFTLSCIMVSWLWFFGLAIVGRMIGRVETAGKWMIRLNKLSAIIIWLVAAYIGKELVDLIW</sequence>
<evidence type="ECO:0000256" key="5">
    <source>
        <dbReference type="ARBA" id="ARBA00023136"/>
    </source>
</evidence>
<evidence type="ECO:0000256" key="4">
    <source>
        <dbReference type="ARBA" id="ARBA00022989"/>
    </source>
</evidence>
<protein>
    <recommendedName>
        <fullName evidence="9">Lysine transporter LysE</fullName>
    </recommendedName>
</protein>
<reference evidence="7" key="2">
    <citation type="submission" date="2020-09" db="EMBL/GenBank/DDBJ databases">
        <authorList>
            <person name="Sun Q."/>
            <person name="Zhou Y."/>
        </authorList>
    </citation>
    <scope>NUCLEOTIDE SEQUENCE</scope>
    <source>
        <strain evidence="7">CGMCC 1.15454</strain>
    </source>
</reference>
<comment type="subcellular location">
    <subcellularLocation>
        <location evidence="1">Cell membrane</location>
        <topology evidence="1">Multi-pass membrane protein</topology>
    </subcellularLocation>
</comment>
<proteinExistence type="predicted"/>
<feature type="transmembrane region" description="Helical" evidence="6">
    <location>
        <begin position="177"/>
        <end position="196"/>
    </location>
</feature>
<dbReference type="PANTHER" id="PTHR30086">
    <property type="entry name" value="ARGININE EXPORTER PROTEIN ARGO"/>
    <property type="match status" value="1"/>
</dbReference>
<organism evidence="7 8">
    <name type="scientific">Lentibacillus populi</name>
    <dbReference type="NCBI Taxonomy" id="1827502"/>
    <lineage>
        <taxon>Bacteria</taxon>
        <taxon>Bacillati</taxon>
        <taxon>Bacillota</taxon>
        <taxon>Bacilli</taxon>
        <taxon>Bacillales</taxon>
        <taxon>Bacillaceae</taxon>
        <taxon>Lentibacillus</taxon>
    </lineage>
</organism>
<reference evidence="7" key="1">
    <citation type="journal article" date="2014" name="Int. J. Syst. Evol. Microbiol.">
        <title>Complete genome sequence of Corynebacterium casei LMG S-19264T (=DSM 44701T), isolated from a smear-ripened cheese.</title>
        <authorList>
            <consortium name="US DOE Joint Genome Institute (JGI-PGF)"/>
            <person name="Walter F."/>
            <person name="Albersmeier A."/>
            <person name="Kalinowski J."/>
            <person name="Ruckert C."/>
        </authorList>
    </citation>
    <scope>NUCLEOTIDE SEQUENCE</scope>
    <source>
        <strain evidence="7">CGMCC 1.15454</strain>
    </source>
</reference>